<dbReference type="EMBL" id="CM047897">
    <property type="protein sequence ID" value="KAJ0111783.1"/>
    <property type="molecule type" value="Genomic_DNA"/>
</dbReference>
<gene>
    <name evidence="1" type="ORF">Patl1_03227</name>
</gene>
<evidence type="ECO:0000313" key="2">
    <source>
        <dbReference type="Proteomes" id="UP001164250"/>
    </source>
</evidence>
<comment type="caution">
    <text evidence="1">The sequence shown here is derived from an EMBL/GenBank/DDBJ whole genome shotgun (WGS) entry which is preliminary data.</text>
</comment>
<protein>
    <submittedName>
        <fullName evidence="1">Uncharacterized protein</fullName>
    </submittedName>
</protein>
<accession>A0ACC1C897</accession>
<name>A0ACC1C897_9ROSI</name>
<organism evidence="1 2">
    <name type="scientific">Pistacia atlantica</name>
    <dbReference type="NCBI Taxonomy" id="434234"/>
    <lineage>
        <taxon>Eukaryota</taxon>
        <taxon>Viridiplantae</taxon>
        <taxon>Streptophyta</taxon>
        <taxon>Embryophyta</taxon>
        <taxon>Tracheophyta</taxon>
        <taxon>Spermatophyta</taxon>
        <taxon>Magnoliopsida</taxon>
        <taxon>eudicotyledons</taxon>
        <taxon>Gunneridae</taxon>
        <taxon>Pentapetalae</taxon>
        <taxon>rosids</taxon>
        <taxon>malvids</taxon>
        <taxon>Sapindales</taxon>
        <taxon>Anacardiaceae</taxon>
        <taxon>Pistacia</taxon>
    </lineage>
</organism>
<reference evidence="2" key="1">
    <citation type="journal article" date="2023" name="G3 (Bethesda)">
        <title>Genome assembly and association tests identify interacting loci associated with vigor, precocity, and sex in interspecific pistachio rootstocks.</title>
        <authorList>
            <person name="Palmer W."/>
            <person name="Jacygrad E."/>
            <person name="Sagayaradj S."/>
            <person name="Cavanaugh K."/>
            <person name="Han R."/>
            <person name="Bertier L."/>
            <person name="Beede B."/>
            <person name="Kafkas S."/>
            <person name="Golino D."/>
            <person name="Preece J."/>
            <person name="Michelmore R."/>
        </authorList>
    </citation>
    <scope>NUCLEOTIDE SEQUENCE [LARGE SCALE GENOMIC DNA]</scope>
</reference>
<dbReference type="Proteomes" id="UP001164250">
    <property type="component" value="Chromosome 1"/>
</dbReference>
<evidence type="ECO:0000313" key="1">
    <source>
        <dbReference type="EMBL" id="KAJ0111783.1"/>
    </source>
</evidence>
<keyword evidence="2" id="KW-1185">Reference proteome</keyword>
<sequence length="140" mass="16576">MDFRVPTDPCPKPNYYGIINNYLVSNSLNPTPSSEQSFKWSFRKKKLQDIPYIVELPPEDGSPEQEWIIMVCVKPRLKYVLSPLQKLWLYPTPFFSFCRIGFHQNIFECEFYDSQSKKMKIKQTKRKALSFLIVMVKLLV</sequence>
<proteinExistence type="predicted"/>